<feature type="compositionally biased region" description="Polar residues" evidence="1">
    <location>
        <begin position="64"/>
        <end position="73"/>
    </location>
</feature>
<dbReference type="InParanoid" id="A0A0C2X396"/>
<feature type="compositionally biased region" description="Low complexity" evidence="1">
    <location>
        <begin position="96"/>
        <end position="106"/>
    </location>
</feature>
<dbReference type="EMBL" id="KN818228">
    <property type="protein sequence ID" value="KIL68622.1"/>
    <property type="molecule type" value="Genomic_DNA"/>
</dbReference>
<dbReference type="AlphaFoldDB" id="A0A0C2X396"/>
<feature type="compositionally biased region" description="Basic residues" evidence="1">
    <location>
        <begin position="121"/>
        <end position="135"/>
    </location>
</feature>
<accession>A0A0C2X396</accession>
<sequence>MYSPSLSLQSISSYDSEDEVVLDLEDDNGDDFVFLDMPCRRRNSCQSYIADAQQPLPEARETSETLNLDTTGQVEVAPPSTPPSLPPRQKGRSSPKAAAGKVAAAKETSSTSKQQEQAQKKFGKKKPKKQRKKANKAAGSPISKCCTTSASGTVETAEEMYKEASQFITSLLVNPAANQDSVCRLTLLQSLIVELGLASTALPTSLRSARALVKARVFINIREYLSHRGKDQAALQKLLYPSKKALVKDIKCKGKTVSRNWVKEHGLGVLLIECFHH</sequence>
<evidence type="ECO:0000313" key="3">
    <source>
        <dbReference type="Proteomes" id="UP000054549"/>
    </source>
</evidence>
<evidence type="ECO:0000313" key="2">
    <source>
        <dbReference type="EMBL" id="KIL68622.1"/>
    </source>
</evidence>
<evidence type="ECO:0000256" key="1">
    <source>
        <dbReference type="SAM" id="MobiDB-lite"/>
    </source>
</evidence>
<keyword evidence="3" id="KW-1185">Reference proteome</keyword>
<gene>
    <name evidence="2" type="ORF">M378DRAFT_176760</name>
</gene>
<feature type="region of interest" description="Disordered" evidence="1">
    <location>
        <begin position="52"/>
        <end position="142"/>
    </location>
</feature>
<proteinExistence type="predicted"/>
<organism evidence="2 3">
    <name type="scientific">Amanita muscaria (strain Koide BX008)</name>
    <dbReference type="NCBI Taxonomy" id="946122"/>
    <lineage>
        <taxon>Eukaryota</taxon>
        <taxon>Fungi</taxon>
        <taxon>Dikarya</taxon>
        <taxon>Basidiomycota</taxon>
        <taxon>Agaricomycotina</taxon>
        <taxon>Agaricomycetes</taxon>
        <taxon>Agaricomycetidae</taxon>
        <taxon>Agaricales</taxon>
        <taxon>Pluteineae</taxon>
        <taxon>Amanitaceae</taxon>
        <taxon>Amanita</taxon>
    </lineage>
</organism>
<dbReference type="HOGENOM" id="CLU_1004604_0_0_1"/>
<protein>
    <submittedName>
        <fullName evidence="2">Uncharacterized protein</fullName>
    </submittedName>
</protein>
<dbReference type="Proteomes" id="UP000054549">
    <property type="component" value="Unassembled WGS sequence"/>
</dbReference>
<reference evidence="2 3" key="1">
    <citation type="submission" date="2014-04" db="EMBL/GenBank/DDBJ databases">
        <title>Evolutionary Origins and Diversification of the Mycorrhizal Mutualists.</title>
        <authorList>
            <consortium name="DOE Joint Genome Institute"/>
            <consortium name="Mycorrhizal Genomics Consortium"/>
            <person name="Kohler A."/>
            <person name="Kuo A."/>
            <person name="Nagy L.G."/>
            <person name="Floudas D."/>
            <person name="Copeland A."/>
            <person name="Barry K.W."/>
            <person name="Cichocki N."/>
            <person name="Veneault-Fourrey C."/>
            <person name="LaButti K."/>
            <person name="Lindquist E.A."/>
            <person name="Lipzen A."/>
            <person name="Lundell T."/>
            <person name="Morin E."/>
            <person name="Murat C."/>
            <person name="Riley R."/>
            <person name="Ohm R."/>
            <person name="Sun H."/>
            <person name="Tunlid A."/>
            <person name="Henrissat B."/>
            <person name="Grigoriev I.V."/>
            <person name="Hibbett D.S."/>
            <person name="Martin F."/>
        </authorList>
    </citation>
    <scope>NUCLEOTIDE SEQUENCE [LARGE SCALE GENOMIC DNA]</scope>
    <source>
        <strain evidence="2 3">Koide BX008</strain>
    </source>
</reference>
<name>A0A0C2X396_AMAMK</name>
<dbReference type="OrthoDB" id="2596481at2759"/>